<keyword evidence="1" id="KW-1133">Transmembrane helix</keyword>
<feature type="transmembrane region" description="Helical" evidence="1">
    <location>
        <begin position="375"/>
        <end position="398"/>
    </location>
</feature>
<dbReference type="STRING" id="383372.Rcas_3899"/>
<gene>
    <name evidence="2" type="ordered locus">Rcas_3899</name>
</gene>
<feature type="transmembrane region" description="Helical" evidence="1">
    <location>
        <begin position="256"/>
        <end position="279"/>
    </location>
</feature>
<feature type="transmembrane region" description="Helical" evidence="1">
    <location>
        <begin position="104"/>
        <end position="125"/>
    </location>
</feature>
<dbReference type="RefSeq" id="WP_012122358.1">
    <property type="nucleotide sequence ID" value="NC_009767.1"/>
</dbReference>
<feature type="transmembrane region" description="Helical" evidence="1">
    <location>
        <begin position="134"/>
        <end position="156"/>
    </location>
</feature>
<sequence length="399" mass="44093">MDIGDMLERMRDPLGAPFYPPALQVLLVVTWVFHIFFVTLALGSSAFSILGFLRPNEYRLRLARVAARLTPNAVGLGIVTGIAPLLFVQTIYDPIWYASNTLSGFWSVSFIFVVMGGYSLAYLFYLKGSADGRLLWSAVASFILLFFAGWVMHVLASVSIRPERWMEWYAPGGVIDTRGVVFHSWNIPRLAFLLPLQAGLSLAVVLTLFAWYFRRIEEDAPFMTWVADRGRWLGLAVSPLYALAGLLWAATEGAEFGVGMPVGIALAAVGLALTGYFFFLKQPMQHAPRTLLVWIIALVVVGIVREGIRAVSLARFGYSVSNYPYMMDWGSILVFGVTTVVGVAVVTYLALVLYQSGGTKRDAQVSPRVERLGSIATGMLGAWFAFFILVGLYTTFFLK</sequence>
<proteinExistence type="predicted"/>
<dbReference type="AlphaFoldDB" id="A7NQT9"/>
<dbReference type="Proteomes" id="UP000000263">
    <property type="component" value="Chromosome"/>
</dbReference>
<protein>
    <submittedName>
        <fullName evidence="2">Uncharacterized protein</fullName>
    </submittedName>
</protein>
<keyword evidence="1" id="KW-0472">Membrane</keyword>
<evidence type="ECO:0000256" key="1">
    <source>
        <dbReference type="SAM" id="Phobius"/>
    </source>
</evidence>
<feature type="transmembrane region" description="Helical" evidence="1">
    <location>
        <begin position="232"/>
        <end position="250"/>
    </location>
</feature>
<reference evidence="2 3" key="1">
    <citation type="submission" date="2007-08" db="EMBL/GenBank/DDBJ databases">
        <title>Complete sequence of Roseiflexus castenholzii DSM 13941.</title>
        <authorList>
            <consortium name="US DOE Joint Genome Institute"/>
            <person name="Copeland A."/>
            <person name="Lucas S."/>
            <person name="Lapidus A."/>
            <person name="Barry K."/>
            <person name="Glavina del Rio T."/>
            <person name="Dalin E."/>
            <person name="Tice H."/>
            <person name="Pitluck S."/>
            <person name="Thompson L.S."/>
            <person name="Brettin T."/>
            <person name="Bruce D."/>
            <person name="Detter J.C."/>
            <person name="Han C."/>
            <person name="Tapia R."/>
            <person name="Schmutz J."/>
            <person name="Larimer F."/>
            <person name="Land M."/>
            <person name="Hauser L."/>
            <person name="Kyrpides N."/>
            <person name="Mikhailova N."/>
            <person name="Bryant D.A."/>
            <person name="Hanada S."/>
            <person name="Tsukatani Y."/>
            <person name="Richardson P."/>
        </authorList>
    </citation>
    <scope>NUCLEOTIDE SEQUENCE [LARGE SCALE GENOMIC DNA]</scope>
    <source>
        <strain evidence="3">DSM 13941 / HLO8</strain>
    </source>
</reference>
<feature type="transmembrane region" description="Helical" evidence="1">
    <location>
        <begin position="291"/>
        <end position="312"/>
    </location>
</feature>
<dbReference type="EMBL" id="CP000804">
    <property type="protein sequence ID" value="ABU59935.1"/>
    <property type="molecule type" value="Genomic_DNA"/>
</dbReference>
<keyword evidence="3" id="KW-1185">Reference proteome</keyword>
<dbReference type="KEGG" id="rca:Rcas_3899"/>
<dbReference type="HOGENOM" id="CLU_690186_0_0_0"/>
<evidence type="ECO:0000313" key="3">
    <source>
        <dbReference type="Proteomes" id="UP000000263"/>
    </source>
</evidence>
<name>A7NQT9_ROSCS</name>
<feature type="transmembrane region" description="Helical" evidence="1">
    <location>
        <begin position="190"/>
        <end position="212"/>
    </location>
</feature>
<feature type="transmembrane region" description="Helical" evidence="1">
    <location>
        <begin position="31"/>
        <end position="53"/>
    </location>
</feature>
<evidence type="ECO:0000313" key="2">
    <source>
        <dbReference type="EMBL" id="ABU59935.1"/>
    </source>
</evidence>
<dbReference type="eggNOG" id="ENOG502Z9MI">
    <property type="taxonomic scope" value="Bacteria"/>
</dbReference>
<feature type="transmembrane region" description="Helical" evidence="1">
    <location>
        <begin position="73"/>
        <end position="92"/>
    </location>
</feature>
<accession>A7NQT9</accession>
<organism evidence="2 3">
    <name type="scientific">Roseiflexus castenholzii (strain DSM 13941 / HLO8)</name>
    <dbReference type="NCBI Taxonomy" id="383372"/>
    <lineage>
        <taxon>Bacteria</taxon>
        <taxon>Bacillati</taxon>
        <taxon>Chloroflexota</taxon>
        <taxon>Chloroflexia</taxon>
        <taxon>Chloroflexales</taxon>
        <taxon>Roseiflexineae</taxon>
        <taxon>Roseiflexaceae</taxon>
        <taxon>Roseiflexus</taxon>
    </lineage>
</organism>
<keyword evidence="1" id="KW-0812">Transmembrane</keyword>
<feature type="transmembrane region" description="Helical" evidence="1">
    <location>
        <begin position="332"/>
        <end position="354"/>
    </location>
</feature>
<dbReference type="OrthoDB" id="9810382at2"/>